<dbReference type="AlphaFoldDB" id="A0A9N9F230"/>
<evidence type="ECO:0000313" key="2">
    <source>
        <dbReference type="EMBL" id="CAG8505188.1"/>
    </source>
</evidence>
<dbReference type="InterPro" id="IPR012337">
    <property type="entry name" value="RNaseH-like_sf"/>
</dbReference>
<accession>A0A9N9F230</accession>
<name>A0A9N9F230_9GLOM</name>
<dbReference type="SUPFAM" id="SSF53098">
    <property type="entry name" value="Ribonuclease H-like"/>
    <property type="match status" value="1"/>
</dbReference>
<dbReference type="InterPro" id="IPR025525">
    <property type="entry name" value="hAT-like_transposase_RNase-H"/>
</dbReference>
<reference evidence="2" key="1">
    <citation type="submission" date="2021-06" db="EMBL/GenBank/DDBJ databases">
        <authorList>
            <person name="Kallberg Y."/>
            <person name="Tangrot J."/>
            <person name="Rosling A."/>
        </authorList>
    </citation>
    <scope>NUCLEOTIDE SEQUENCE</scope>
    <source>
        <strain evidence="2">FL966</strain>
    </source>
</reference>
<comment type="caution">
    <text evidence="2">The sequence shown here is derived from an EMBL/GenBank/DDBJ whole genome shotgun (WGS) entry which is preliminary data.</text>
</comment>
<organism evidence="2 3">
    <name type="scientific">Cetraspora pellucida</name>
    <dbReference type="NCBI Taxonomy" id="1433469"/>
    <lineage>
        <taxon>Eukaryota</taxon>
        <taxon>Fungi</taxon>
        <taxon>Fungi incertae sedis</taxon>
        <taxon>Mucoromycota</taxon>
        <taxon>Glomeromycotina</taxon>
        <taxon>Glomeromycetes</taxon>
        <taxon>Diversisporales</taxon>
        <taxon>Gigasporaceae</taxon>
        <taxon>Cetraspora</taxon>
    </lineage>
</organism>
<keyword evidence="3" id="KW-1185">Reference proteome</keyword>
<feature type="domain" description="hAT-like transposase RNase-H fold" evidence="1">
    <location>
        <begin position="72"/>
        <end position="140"/>
    </location>
</feature>
<gene>
    <name evidence="2" type="ORF">CPELLU_LOCUS2645</name>
</gene>
<dbReference type="Pfam" id="PF14372">
    <property type="entry name" value="hAT-like_RNase-H"/>
    <property type="match status" value="1"/>
</dbReference>
<sequence length="184" mass="21666">MYRILLDLIPLHERHTEIILANTIYNIINDFDFGEKIISVITDNALNMDMFEHEFAYAVTLLELIYHATNLSSSSYPTFGDLHMVFPIIANTINNIWNDNNILQQVAQKMKKKLDKYWNKLKTTFNKAVILDTNNKLMSFDNEGKRSETSRDYFRKKYSVSINHDDILKEYLDLSVEEINILDY</sequence>
<proteinExistence type="predicted"/>
<dbReference type="EMBL" id="CAJVQA010001172">
    <property type="protein sequence ID" value="CAG8505188.1"/>
    <property type="molecule type" value="Genomic_DNA"/>
</dbReference>
<dbReference type="GO" id="GO:0003677">
    <property type="term" value="F:DNA binding"/>
    <property type="evidence" value="ECO:0007669"/>
    <property type="project" value="InterPro"/>
</dbReference>
<protein>
    <submittedName>
        <fullName evidence="2">13171_t:CDS:1</fullName>
    </submittedName>
</protein>
<evidence type="ECO:0000259" key="1">
    <source>
        <dbReference type="Pfam" id="PF14372"/>
    </source>
</evidence>
<dbReference type="OrthoDB" id="2428298at2759"/>
<evidence type="ECO:0000313" key="3">
    <source>
        <dbReference type="Proteomes" id="UP000789759"/>
    </source>
</evidence>
<dbReference type="Proteomes" id="UP000789759">
    <property type="component" value="Unassembled WGS sequence"/>
</dbReference>